<name>A0ABS2QZT2_9BACI</name>
<comment type="catalytic activity">
    <reaction evidence="12 14">
        <text>5-amino-6-(5-phospho-D-ribitylamino)uracil + NADP(+) = 5-amino-6-(5-phospho-D-ribosylamino)uracil + NADPH + H(+)</text>
        <dbReference type="Rhea" id="RHEA:17845"/>
        <dbReference type="ChEBI" id="CHEBI:15378"/>
        <dbReference type="ChEBI" id="CHEBI:57783"/>
        <dbReference type="ChEBI" id="CHEBI:58349"/>
        <dbReference type="ChEBI" id="CHEBI:58421"/>
        <dbReference type="ChEBI" id="CHEBI:58453"/>
        <dbReference type="EC" id="1.1.1.193"/>
    </reaction>
</comment>
<evidence type="ECO:0000313" key="17">
    <source>
        <dbReference type="Proteomes" id="UP000809829"/>
    </source>
</evidence>
<dbReference type="PROSITE" id="PS00903">
    <property type="entry name" value="CYT_DCMP_DEAMINASES_1"/>
    <property type="match status" value="1"/>
</dbReference>
<evidence type="ECO:0000256" key="11">
    <source>
        <dbReference type="ARBA" id="ARBA00023268"/>
    </source>
</evidence>
<evidence type="ECO:0000256" key="9">
    <source>
        <dbReference type="ARBA" id="ARBA00022857"/>
    </source>
</evidence>
<proteinExistence type="inferred from homology"/>
<evidence type="ECO:0000313" key="16">
    <source>
        <dbReference type="EMBL" id="MBM7704703.1"/>
    </source>
</evidence>
<dbReference type="Gene3D" id="3.40.430.10">
    <property type="entry name" value="Dihydrofolate Reductase, subunit A"/>
    <property type="match status" value="1"/>
</dbReference>
<keyword evidence="8 14" id="KW-0862">Zinc</keyword>
<keyword evidence="9 14" id="KW-0521">NADP</keyword>
<dbReference type="InterPro" id="IPR002734">
    <property type="entry name" value="RibDG_C"/>
</dbReference>
<dbReference type="CDD" id="cd01284">
    <property type="entry name" value="Riboflavin_deaminase-reductase"/>
    <property type="match status" value="1"/>
</dbReference>
<dbReference type="PROSITE" id="PS51747">
    <property type="entry name" value="CYT_DCMP_DEAMINASES_2"/>
    <property type="match status" value="1"/>
</dbReference>
<evidence type="ECO:0000256" key="10">
    <source>
        <dbReference type="ARBA" id="ARBA00023002"/>
    </source>
</evidence>
<evidence type="ECO:0000256" key="8">
    <source>
        <dbReference type="ARBA" id="ARBA00022833"/>
    </source>
</evidence>
<keyword evidence="11" id="KW-0511">Multifunctional enzyme</keyword>
<comment type="catalytic activity">
    <reaction evidence="13 14">
        <text>2,5-diamino-6-hydroxy-4-(5-phosphoribosylamino)-pyrimidine + H2O + H(+) = 5-amino-6-(5-phospho-D-ribosylamino)uracil + NH4(+)</text>
        <dbReference type="Rhea" id="RHEA:21868"/>
        <dbReference type="ChEBI" id="CHEBI:15377"/>
        <dbReference type="ChEBI" id="CHEBI:15378"/>
        <dbReference type="ChEBI" id="CHEBI:28938"/>
        <dbReference type="ChEBI" id="CHEBI:58453"/>
        <dbReference type="ChEBI" id="CHEBI:58614"/>
        <dbReference type="EC" id="3.5.4.26"/>
    </reaction>
</comment>
<feature type="domain" description="CMP/dCMP-type deaminase" evidence="15">
    <location>
        <begin position="1"/>
        <end position="123"/>
    </location>
</feature>
<dbReference type="PANTHER" id="PTHR38011:SF7">
    <property type="entry name" value="2,5-DIAMINO-6-RIBOSYLAMINO-4(3H)-PYRIMIDINONE 5'-PHOSPHATE REDUCTASE"/>
    <property type="match status" value="1"/>
</dbReference>
<sequence length="370" mass="39783">MNDEHFMKLAIELAKATQGQTSPNPVVGAVVVKDGAVVGMGAHLKAGQAHAEVHALAMAGEQANGATLYVTLEPCAHYGKTPPCANLVVEKKMKRVVIASTDPNPLVAGKGIAIMKEAGIEIEVGVLEKEATALNDPFFHFIQTKLPFVTLKTATSLDGKTATYTGESKWITGEQARLDVHQLRHQHDAILVGINTVNIDNPSLTTRLPGGGKNPVRVILDTHLNIDEQATILHDQQAPTWIIVGQAAQSKKIEAITNEFVRVIKLPTEQLLLKDVLRILGENGITSLFVEGGSTVHGTFLKEKLFNQMITYIAPKLIGGSKAPTSFGGEGIASMSEVVDLEITLVQQLGQDLKIVAVPKEGETNVYRDY</sequence>
<dbReference type="EMBL" id="JAFBFC010000008">
    <property type="protein sequence ID" value="MBM7704703.1"/>
    <property type="molecule type" value="Genomic_DNA"/>
</dbReference>
<dbReference type="Pfam" id="PF01872">
    <property type="entry name" value="RibD_C"/>
    <property type="match status" value="1"/>
</dbReference>
<keyword evidence="10 14" id="KW-0560">Oxidoreductase</keyword>
<comment type="function">
    <text evidence="1 14">Converts 2,5-diamino-6-(ribosylamino)-4(3h)-pyrimidinone 5'-phosphate into 5-amino-6-(ribosylamino)-2,4(1h,3h)-pyrimidinedione 5'-phosphate.</text>
</comment>
<dbReference type="InterPro" id="IPR004794">
    <property type="entry name" value="Eubact_RibD"/>
</dbReference>
<comment type="pathway">
    <text evidence="3 14">Cofactor biosynthesis; riboflavin biosynthesis; 5-amino-6-(D-ribitylamino)uracil from GTP: step 3/4.</text>
</comment>
<protein>
    <recommendedName>
        <fullName evidence="14">Riboflavin biosynthesis protein RibD</fullName>
    </recommendedName>
    <domain>
        <recommendedName>
            <fullName evidence="14">Diaminohydroxyphosphoribosylaminopyrimidine deaminase</fullName>
            <shortName evidence="14">DRAP deaminase</shortName>
            <ecNumber evidence="14">3.5.4.26</ecNumber>
        </recommendedName>
        <alternativeName>
            <fullName evidence="14">Riboflavin-specific deaminase</fullName>
        </alternativeName>
    </domain>
    <domain>
        <recommendedName>
            <fullName evidence="14">5-amino-6-(5-phosphoribosylamino)uracil reductase</fullName>
            <ecNumber evidence="14">1.1.1.193</ecNumber>
        </recommendedName>
        <alternativeName>
            <fullName evidence="14">HTP reductase</fullName>
        </alternativeName>
    </domain>
</protein>
<dbReference type="InterPro" id="IPR016192">
    <property type="entry name" value="APOBEC/CMP_deaminase_Zn-bd"/>
</dbReference>
<evidence type="ECO:0000256" key="3">
    <source>
        <dbReference type="ARBA" id="ARBA00004910"/>
    </source>
</evidence>
<dbReference type="InterPro" id="IPR011549">
    <property type="entry name" value="RibD_C"/>
</dbReference>
<dbReference type="GO" id="GO:0008835">
    <property type="term" value="F:diaminohydroxyphosphoribosylaminopyrimidine deaminase activity"/>
    <property type="evidence" value="ECO:0007669"/>
    <property type="project" value="UniProtKB-EC"/>
</dbReference>
<evidence type="ECO:0000256" key="7">
    <source>
        <dbReference type="ARBA" id="ARBA00022723"/>
    </source>
</evidence>
<comment type="pathway">
    <text evidence="2 14">Cofactor biosynthesis; riboflavin biosynthesis; 5-amino-6-(D-ribitylamino)uracil from GTP: step 2/4.</text>
</comment>
<evidence type="ECO:0000256" key="2">
    <source>
        <dbReference type="ARBA" id="ARBA00004882"/>
    </source>
</evidence>
<accession>A0ABS2QZT2</accession>
<comment type="caution">
    <text evidence="16">The sequence shown here is derived from an EMBL/GenBank/DDBJ whole genome shotgun (WGS) entry which is preliminary data.</text>
</comment>
<keyword evidence="14 16" id="KW-0378">Hydrolase</keyword>
<reference evidence="16 17" key="1">
    <citation type="submission" date="2021-01" db="EMBL/GenBank/DDBJ databases">
        <title>Genomic Encyclopedia of Type Strains, Phase IV (KMG-IV): sequencing the most valuable type-strain genomes for metagenomic binning, comparative biology and taxonomic classification.</title>
        <authorList>
            <person name="Goeker M."/>
        </authorList>
    </citation>
    <scope>NUCLEOTIDE SEQUENCE [LARGE SCALE GENOMIC DNA]</scope>
    <source>
        <strain evidence="16 17">DSM 104297</strain>
    </source>
</reference>
<evidence type="ECO:0000256" key="12">
    <source>
        <dbReference type="ARBA" id="ARBA00049861"/>
    </source>
</evidence>
<keyword evidence="6 14" id="KW-0686">Riboflavin biosynthesis</keyword>
<evidence type="ECO:0000256" key="14">
    <source>
        <dbReference type="PIRNR" id="PIRNR006769"/>
    </source>
</evidence>
<keyword evidence="7 14" id="KW-0479">Metal-binding</keyword>
<keyword evidence="17" id="KW-1185">Reference proteome</keyword>
<dbReference type="SUPFAM" id="SSF53597">
    <property type="entry name" value="Dihydrofolate reductase-like"/>
    <property type="match status" value="1"/>
</dbReference>
<dbReference type="Pfam" id="PF00383">
    <property type="entry name" value="dCMP_cyt_deam_1"/>
    <property type="match status" value="1"/>
</dbReference>
<comment type="similarity">
    <text evidence="4 14">In the N-terminal section; belongs to the cytidine and deoxycytidylate deaminase family.</text>
</comment>
<dbReference type="EC" id="3.5.4.26" evidence="14"/>
<evidence type="ECO:0000256" key="5">
    <source>
        <dbReference type="ARBA" id="ARBA00007417"/>
    </source>
</evidence>
<dbReference type="PIRSF" id="PIRSF006769">
    <property type="entry name" value="RibD"/>
    <property type="match status" value="1"/>
</dbReference>
<dbReference type="PANTHER" id="PTHR38011">
    <property type="entry name" value="DIHYDROFOLATE REDUCTASE FAMILY PROTEIN (AFU_ORTHOLOGUE AFUA_8G06820)"/>
    <property type="match status" value="1"/>
</dbReference>
<dbReference type="InterPro" id="IPR050765">
    <property type="entry name" value="Riboflavin_Biosynth_HTPR"/>
</dbReference>
<evidence type="ECO:0000256" key="4">
    <source>
        <dbReference type="ARBA" id="ARBA00005259"/>
    </source>
</evidence>
<dbReference type="NCBIfam" id="TIGR00326">
    <property type="entry name" value="eubact_ribD"/>
    <property type="match status" value="1"/>
</dbReference>
<dbReference type="Proteomes" id="UP000809829">
    <property type="component" value="Unassembled WGS sequence"/>
</dbReference>
<dbReference type="InterPro" id="IPR016193">
    <property type="entry name" value="Cytidine_deaminase-like"/>
</dbReference>
<gene>
    <name evidence="16" type="ORF">JOC83_003562</name>
</gene>
<evidence type="ECO:0000256" key="6">
    <source>
        <dbReference type="ARBA" id="ARBA00022619"/>
    </source>
</evidence>
<dbReference type="InterPro" id="IPR024072">
    <property type="entry name" value="DHFR-like_dom_sf"/>
</dbReference>
<dbReference type="RefSeq" id="WP_205188703.1">
    <property type="nucleotide sequence ID" value="NZ_JAFBFC010000008.1"/>
</dbReference>
<dbReference type="InterPro" id="IPR002125">
    <property type="entry name" value="CMP_dCMP_dom"/>
</dbReference>
<dbReference type="EC" id="1.1.1.193" evidence="14"/>
<comment type="similarity">
    <text evidence="5 14">In the C-terminal section; belongs to the HTP reductase family.</text>
</comment>
<evidence type="ECO:0000256" key="1">
    <source>
        <dbReference type="ARBA" id="ARBA00002151"/>
    </source>
</evidence>
<dbReference type="SUPFAM" id="SSF53927">
    <property type="entry name" value="Cytidine deaminase-like"/>
    <property type="match status" value="1"/>
</dbReference>
<comment type="cofactor">
    <cofactor evidence="14">
        <name>Zn(2+)</name>
        <dbReference type="ChEBI" id="CHEBI:29105"/>
    </cofactor>
    <text evidence="14">Binds 1 zinc ion.</text>
</comment>
<organism evidence="16 17">
    <name type="scientific">Priestia iocasae</name>
    <dbReference type="NCBI Taxonomy" id="2291674"/>
    <lineage>
        <taxon>Bacteria</taxon>
        <taxon>Bacillati</taxon>
        <taxon>Bacillota</taxon>
        <taxon>Bacilli</taxon>
        <taxon>Bacillales</taxon>
        <taxon>Bacillaceae</taxon>
        <taxon>Priestia</taxon>
    </lineage>
</organism>
<dbReference type="NCBIfam" id="TIGR00227">
    <property type="entry name" value="ribD_Cterm"/>
    <property type="match status" value="1"/>
</dbReference>
<evidence type="ECO:0000259" key="15">
    <source>
        <dbReference type="PROSITE" id="PS51747"/>
    </source>
</evidence>
<evidence type="ECO:0000256" key="13">
    <source>
        <dbReference type="ARBA" id="ARBA00049886"/>
    </source>
</evidence>
<dbReference type="Gene3D" id="3.40.140.10">
    <property type="entry name" value="Cytidine Deaminase, domain 2"/>
    <property type="match status" value="1"/>
</dbReference>
<dbReference type="GO" id="GO:0008703">
    <property type="term" value="F:5-amino-6-(5-phosphoribosylamino)uracil reductase activity"/>
    <property type="evidence" value="ECO:0007669"/>
    <property type="project" value="UniProtKB-EC"/>
</dbReference>